<protein>
    <submittedName>
        <fullName evidence="1">Uncharacterized protein</fullName>
    </submittedName>
</protein>
<proteinExistence type="predicted"/>
<sequence>MNTKFTPSEKLAALPESTPGRQFYDAFQNAIRRSPENEAVMVTADRDELNAVAYLADIVQTAMYTGIASHDGIALSRVPALLAAAVARGVGARCYELASELQPEDAKTKAAQLSEWVRGEFLPLCDAAHYKLQTSEGWMIERDAWLDGQGYSALDEVFQSVNKWLPILDTWYEAACLPHRVEVFQQYEFRYDWTSYDETRSYLGVFNIGVSGMPSMCFSKTPDPTPADQTAS</sequence>
<dbReference type="Proteomes" id="UP001501353">
    <property type="component" value="Unassembled WGS sequence"/>
</dbReference>
<reference evidence="2" key="1">
    <citation type="journal article" date="2019" name="Int. J. Syst. Evol. Microbiol.">
        <title>The Global Catalogue of Microorganisms (GCM) 10K type strain sequencing project: providing services to taxonomists for standard genome sequencing and annotation.</title>
        <authorList>
            <consortium name="The Broad Institute Genomics Platform"/>
            <consortium name="The Broad Institute Genome Sequencing Center for Infectious Disease"/>
            <person name="Wu L."/>
            <person name="Ma J."/>
        </authorList>
    </citation>
    <scope>NUCLEOTIDE SEQUENCE [LARGE SCALE GENOMIC DNA]</scope>
    <source>
        <strain evidence="2">JCM 16673</strain>
    </source>
</reference>
<name>A0ABP7SUS0_9BURK</name>
<gene>
    <name evidence="1" type="ORF">GCM10022212_09880</name>
</gene>
<dbReference type="RefSeq" id="WP_344762133.1">
    <property type="nucleotide sequence ID" value="NZ_BAAAZE010000005.1"/>
</dbReference>
<keyword evidence="2" id="KW-1185">Reference proteome</keyword>
<evidence type="ECO:0000313" key="2">
    <source>
        <dbReference type="Proteomes" id="UP001501353"/>
    </source>
</evidence>
<organism evidence="1 2">
    <name type="scientific">Actimicrobium antarcticum</name>
    <dbReference type="NCBI Taxonomy" id="1051899"/>
    <lineage>
        <taxon>Bacteria</taxon>
        <taxon>Pseudomonadati</taxon>
        <taxon>Pseudomonadota</taxon>
        <taxon>Betaproteobacteria</taxon>
        <taxon>Burkholderiales</taxon>
        <taxon>Oxalobacteraceae</taxon>
        <taxon>Actimicrobium</taxon>
    </lineage>
</organism>
<dbReference type="EMBL" id="BAAAZE010000005">
    <property type="protein sequence ID" value="GAA4016663.1"/>
    <property type="molecule type" value="Genomic_DNA"/>
</dbReference>
<comment type="caution">
    <text evidence="1">The sequence shown here is derived from an EMBL/GenBank/DDBJ whole genome shotgun (WGS) entry which is preliminary data.</text>
</comment>
<accession>A0ABP7SUS0</accession>
<evidence type="ECO:0000313" key="1">
    <source>
        <dbReference type="EMBL" id="GAA4016663.1"/>
    </source>
</evidence>